<dbReference type="SUPFAM" id="SSF52047">
    <property type="entry name" value="RNI-like"/>
    <property type="match status" value="1"/>
</dbReference>
<comment type="caution">
    <text evidence="1">The sequence shown here is derived from an EMBL/GenBank/DDBJ whole genome shotgun (WGS) entry which is preliminary data.</text>
</comment>
<accession>A0A1Y1ZV30</accession>
<dbReference type="STRING" id="1231657.A0A1Y1ZV30"/>
<dbReference type="OrthoDB" id="10261563at2759"/>
<dbReference type="EMBL" id="MCFA01000036">
    <property type="protein sequence ID" value="ORY14091.1"/>
    <property type="molecule type" value="Genomic_DNA"/>
</dbReference>
<gene>
    <name evidence="1" type="ORF">BCR34DRAFT_480132</name>
</gene>
<dbReference type="AlphaFoldDB" id="A0A1Y1ZV30"/>
<dbReference type="Proteomes" id="UP000193144">
    <property type="component" value="Unassembled WGS sequence"/>
</dbReference>
<proteinExistence type="predicted"/>
<sequence length="431" mass="50119">MGLATLPTELVETIASHLSLPDFRCFRLTSPPLNRQSLQLFRSRFFRRRSITWTTEDLRCLLDISWHPDFGLALHDLVVDATPKYAIQLWDLKNKMYESRHDSGLKTLYWMEYDLLNEKADNSFRYWNETRHDQQTLTAIFQRLKQINSITFCYDGVHRWYGFGNHKDKYCESSQNEMSRPFVSTLAAIAASGILVHELSVHKERNHGAISVGRLESISPLLPRLDCALETLSALKLDLRDWRRPTEGFEPPPGKLPIAVRILSRCRNLRKLELSWFSTLERNMFTQAVKHCHLTTLEVCRLELLHVNLEDLMAFLGPSKKNLRDLSLTHVVLRDVDSQWPELLRRFATELHLQRLSFMSVFSHTSENVAFLDSTSEPPWFGIQFSGPKIREKLLEHAETLVIGDWGAPWHHASTAYPFENHHRPPIKIVE</sequence>
<evidence type="ECO:0008006" key="3">
    <source>
        <dbReference type="Google" id="ProtNLM"/>
    </source>
</evidence>
<dbReference type="Gene3D" id="3.80.10.10">
    <property type="entry name" value="Ribonuclease Inhibitor"/>
    <property type="match status" value="1"/>
</dbReference>
<keyword evidence="2" id="KW-1185">Reference proteome</keyword>
<name>A0A1Y1ZV30_9PLEO</name>
<evidence type="ECO:0000313" key="1">
    <source>
        <dbReference type="EMBL" id="ORY14091.1"/>
    </source>
</evidence>
<protein>
    <recommendedName>
        <fullName evidence="3">F-box domain-containing protein</fullName>
    </recommendedName>
</protein>
<reference evidence="1 2" key="1">
    <citation type="submission" date="2016-07" db="EMBL/GenBank/DDBJ databases">
        <title>Pervasive Adenine N6-methylation of Active Genes in Fungi.</title>
        <authorList>
            <consortium name="DOE Joint Genome Institute"/>
            <person name="Mondo S.J."/>
            <person name="Dannebaum R.O."/>
            <person name="Kuo R.C."/>
            <person name="Labutti K."/>
            <person name="Haridas S."/>
            <person name="Kuo A."/>
            <person name="Salamov A."/>
            <person name="Ahrendt S.R."/>
            <person name="Lipzen A."/>
            <person name="Sullivan W."/>
            <person name="Andreopoulos W.B."/>
            <person name="Clum A."/>
            <person name="Lindquist E."/>
            <person name="Daum C."/>
            <person name="Ramamoorthy G.K."/>
            <person name="Gryganskyi A."/>
            <person name="Culley D."/>
            <person name="Magnuson J.K."/>
            <person name="James T.Y."/>
            <person name="O'Malley M.A."/>
            <person name="Stajich J.E."/>
            <person name="Spatafora J.W."/>
            <person name="Visel A."/>
            <person name="Grigoriev I.V."/>
        </authorList>
    </citation>
    <scope>NUCLEOTIDE SEQUENCE [LARGE SCALE GENOMIC DNA]</scope>
    <source>
        <strain evidence="1 2">CBS 115471</strain>
    </source>
</reference>
<organism evidence="1 2">
    <name type="scientific">Clohesyomyces aquaticus</name>
    <dbReference type="NCBI Taxonomy" id="1231657"/>
    <lineage>
        <taxon>Eukaryota</taxon>
        <taxon>Fungi</taxon>
        <taxon>Dikarya</taxon>
        <taxon>Ascomycota</taxon>
        <taxon>Pezizomycotina</taxon>
        <taxon>Dothideomycetes</taxon>
        <taxon>Pleosporomycetidae</taxon>
        <taxon>Pleosporales</taxon>
        <taxon>Lindgomycetaceae</taxon>
        <taxon>Clohesyomyces</taxon>
    </lineage>
</organism>
<evidence type="ECO:0000313" key="2">
    <source>
        <dbReference type="Proteomes" id="UP000193144"/>
    </source>
</evidence>
<dbReference type="InterPro" id="IPR032675">
    <property type="entry name" value="LRR_dom_sf"/>
</dbReference>